<gene>
    <name evidence="1" type="ORF">GCM10011607_37380</name>
</gene>
<proteinExistence type="predicted"/>
<name>A0ABQ1JSG7_9GAMM</name>
<dbReference type="RefSeq" id="WP_188740816.1">
    <property type="nucleotide sequence ID" value="NZ_BMII01000041.1"/>
</dbReference>
<evidence type="ECO:0000313" key="1">
    <source>
        <dbReference type="EMBL" id="GGB73446.1"/>
    </source>
</evidence>
<evidence type="ECO:0000313" key="2">
    <source>
        <dbReference type="Proteomes" id="UP000617555"/>
    </source>
</evidence>
<protein>
    <recommendedName>
        <fullName evidence="3">GIY-YIG nuclease family protein</fullName>
    </recommendedName>
</protein>
<evidence type="ECO:0008006" key="3">
    <source>
        <dbReference type="Google" id="ProtNLM"/>
    </source>
</evidence>
<comment type="caution">
    <text evidence="1">The sequence shown here is derived from an EMBL/GenBank/DDBJ whole genome shotgun (WGS) entry which is preliminary data.</text>
</comment>
<dbReference type="EMBL" id="BMII01000041">
    <property type="protein sequence ID" value="GGB73446.1"/>
    <property type="molecule type" value="Genomic_DNA"/>
</dbReference>
<dbReference type="Pfam" id="PF13455">
    <property type="entry name" value="MUG113"/>
    <property type="match status" value="1"/>
</dbReference>
<organism evidence="1 2">
    <name type="scientific">Shewanella inventionis</name>
    <dbReference type="NCBI Taxonomy" id="1738770"/>
    <lineage>
        <taxon>Bacteria</taxon>
        <taxon>Pseudomonadati</taxon>
        <taxon>Pseudomonadota</taxon>
        <taxon>Gammaproteobacteria</taxon>
        <taxon>Alteromonadales</taxon>
        <taxon>Shewanellaceae</taxon>
        <taxon>Shewanella</taxon>
    </lineage>
</organism>
<reference evidence="2" key="1">
    <citation type="journal article" date="2019" name="Int. J. Syst. Evol. Microbiol.">
        <title>The Global Catalogue of Microorganisms (GCM) 10K type strain sequencing project: providing services to taxonomists for standard genome sequencing and annotation.</title>
        <authorList>
            <consortium name="The Broad Institute Genomics Platform"/>
            <consortium name="The Broad Institute Genome Sequencing Center for Infectious Disease"/>
            <person name="Wu L."/>
            <person name="Ma J."/>
        </authorList>
    </citation>
    <scope>NUCLEOTIDE SEQUENCE [LARGE SCALE GENOMIC DNA]</scope>
    <source>
        <strain evidence="2">CGMCC 1.15339</strain>
    </source>
</reference>
<dbReference type="Proteomes" id="UP000617555">
    <property type="component" value="Unassembled WGS sequence"/>
</dbReference>
<keyword evidence="2" id="KW-1185">Reference proteome</keyword>
<sequence>MSNFWRLSTNEVEINNILVGKVLSVPEDMLVKLRKEHCIILADWLDNDLLGHTLAFCIVKSIDFNTYKVEVETLPFDVSLRPSPSGRRFWQDRPFFKFAPEVVKRYMLNDLFAECFSELGQTEFGKVVGSTPSTRTHSSSNPIKGFVYVIESQYGYKIGKTVNIKNRTQLFSVKLPFSIMLIHYAEFEDYSLAERQMHLNFADKRLEGEWFDLDMSDIEYIKTLGVAQPLFGL</sequence>
<accession>A0ABQ1JSG7</accession>